<evidence type="ECO:0000313" key="1">
    <source>
        <dbReference type="EMBL" id="AWN21995.1"/>
    </source>
</evidence>
<name>A0A2Z3JAH3_9DEIO</name>
<organism evidence="1 2">
    <name type="scientific">Deinococcus irradiatisoli</name>
    <dbReference type="NCBI Taxonomy" id="2202254"/>
    <lineage>
        <taxon>Bacteria</taxon>
        <taxon>Thermotogati</taxon>
        <taxon>Deinococcota</taxon>
        <taxon>Deinococci</taxon>
        <taxon>Deinococcales</taxon>
        <taxon>Deinococcaceae</taxon>
        <taxon>Deinococcus</taxon>
    </lineage>
</organism>
<dbReference type="Proteomes" id="UP000245368">
    <property type="component" value="Chromosome"/>
</dbReference>
<protein>
    <submittedName>
        <fullName evidence="1">Uncharacterized protein</fullName>
    </submittedName>
</protein>
<dbReference type="AlphaFoldDB" id="A0A2Z3JAH3"/>
<sequence>MPVELERAIEGLYTTFERYPLPVRVDMSPYRDSEAELGAIRRRGLRQLTASDLNSFAFHAMTAVGDSDLFRYTLPRLLELLAQEELAVDAEIVIGKLSYAGWEGWPESEQRSIRSFLMACWLKGMNCEESCRGMTSVLFSSRLHKLRWSCRLI</sequence>
<evidence type="ECO:0000313" key="2">
    <source>
        <dbReference type="Proteomes" id="UP000245368"/>
    </source>
</evidence>
<dbReference type="KEGG" id="dez:DKM44_01025"/>
<proteinExistence type="predicted"/>
<accession>A0A2Z3JAH3</accession>
<gene>
    <name evidence="1" type="ORF">DKM44_01025</name>
</gene>
<reference evidence="1 2" key="1">
    <citation type="submission" date="2018-05" db="EMBL/GenBank/DDBJ databases">
        <title>Complete Genome Sequence of Deinococcus sp. strain 17bor-2.</title>
        <authorList>
            <person name="Srinivasan S."/>
        </authorList>
    </citation>
    <scope>NUCLEOTIDE SEQUENCE [LARGE SCALE GENOMIC DNA]</scope>
    <source>
        <strain evidence="1 2">17bor-2</strain>
    </source>
</reference>
<dbReference type="EMBL" id="CP029494">
    <property type="protein sequence ID" value="AWN21995.1"/>
    <property type="molecule type" value="Genomic_DNA"/>
</dbReference>
<keyword evidence="2" id="KW-1185">Reference proteome</keyword>